<reference evidence="1" key="1">
    <citation type="submission" date="2022-05" db="EMBL/GenBank/DDBJ databases">
        <authorList>
            <person name="Pankratov T."/>
        </authorList>
    </citation>
    <scope>NUCLEOTIDE SEQUENCE</scope>
    <source>
        <strain evidence="1">BP6-180914</strain>
    </source>
</reference>
<dbReference type="NCBIfam" id="TIGR02444">
    <property type="entry name" value="TIGR02444 family protein"/>
    <property type="match status" value="1"/>
</dbReference>
<evidence type="ECO:0000313" key="1">
    <source>
        <dbReference type="EMBL" id="MCW6507822.1"/>
    </source>
</evidence>
<dbReference type="RefSeq" id="WP_282584178.1">
    <property type="nucleotide sequence ID" value="NZ_JAMOIM010000003.1"/>
</dbReference>
<name>A0AA41YVD8_9HYPH</name>
<dbReference type="InterPro" id="IPR012659">
    <property type="entry name" value="CHP02444"/>
</dbReference>
<dbReference type="Proteomes" id="UP001165667">
    <property type="component" value="Unassembled WGS sequence"/>
</dbReference>
<evidence type="ECO:0000313" key="2">
    <source>
        <dbReference type="Proteomes" id="UP001165667"/>
    </source>
</evidence>
<gene>
    <name evidence="1" type="ORF">M8523_07290</name>
</gene>
<dbReference type="Pfam" id="PF09523">
    <property type="entry name" value="DUF2390"/>
    <property type="match status" value="1"/>
</dbReference>
<comment type="caution">
    <text evidence="1">The sequence shown here is derived from an EMBL/GenBank/DDBJ whole genome shotgun (WGS) entry which is preliminary data.</text>
</comment>
<accession>A0AA41YVD8</accession>
<dbReference type="AlphaFoldDB" id="A0AA41YVD8"/>
<protein>
    <submittedName>
        <fullName evidence="1">TIGR02444 family protein</fullName>
    </submittedName>
</protein>
<organism evidence="1 2">
    <name type="scientific">Lichenifustis flavocetrariae</name>
    <dbReference type="NCBI Taxonomy" id="2949735"/>
    <lineage>
        <taxon>Bacteria</taxon>
        <taxon>Pseudomonadati</taxon>
        <taxon>Pseudomonadota</taxon>
        <taxon>Alphaproteobacteria</taxon>
        <taxon>Hyphomicrobiales</taxon>
        <taxon>Lichenihabitantaceae</taxon>
        <taxon>Lichenifustis</taxon>
    </lineage>
</organism>
<proteinExistence type="predicted"/>
<sequence>MSVASADEFWTFSSTTYGKSGVQAACLALQDRLGADINLLLFCLWWSLSGGPALDTDCFAAVLTKARGWQDGVVRPIRAARRTAKPGGAIGEDEGATAFYQRVLATELEAERMEQKLIVSTAAAEASKLPARLSTIEAVLRIHLAQYVATLDTPVRQEDRADLETIIAAGCQGLSAAGIVEAIWP</sequence>
<keyword evidence="2" id="KW-1185">Reference proteome</keyword>
<dbReference type="EMBL" id="JAMOIM010000003">
    <property type="protein sequence ID" value="MCW6507822.1"/>
    <property type="molecule type" value="Genomic_DNA"/>
</dbReference>